<organism evidence="2">
    <name type="scientific">Escherichia coli</name>
    <dbReference type="NCBI Taxonomy" id="562"/>
    <lineage>
        <taxon>Bacteria</taxon>
        <taxon>Pseudomonadati</taxon>
        <taxon>Pseudomonadota</taxon>
        <taxon>Gammaproteobacteria</taxon>
        <taxon>Enterobacterales</taxon>
        <taxon>Enterobacteriaceae</taxon>
        <taxon>Escherichia</taxon>
    </lineage>
</organism>
<feature type="domain" description="Glycosyltransferase 2-like" evidence="1">
    <location>
        <begin position="46"/>
        <end position="105"/>
    </location>
</feature>
<reference evidence="2" key="1">
    <citation type="journal article" date="2014" name="DNA Res.">
        <title>A complete view of the genetic diversity of the Escherichia coli O-antigen biosynthesis gene cluster.</title>
        <authorList>
            <person name="Iguchi A."/>
            <person name="Iyoda S."/>
            <person name="Kikuchi T."/>
            <person name="Ogura Y."/>
            <person name="Katsura K."/>
            <person name="Ohnishi M."/>
            <person name="Hayashi T."/>
            <person name="Thomson N.R."/>
        </authorList>
    </citation>
    <scope>NUCLEOTIDE SEQUENCE</scope>
    <source>
        <strain evidence="2">H5</strain>
    </source>
</reference>
<dbReference type="AlphaFoldDB" id="A0A0A8J5H6"/>
<sequence>MSDIKLNIEIGLSALNSGIYKIKFRNDYNYLIIHQITDECDYSDYVASFPENVRYISSYESGLSKSRNMAIENAKYDYLWLMDDDMEIDDAAWDYLTKFISDYKNSPLLVVSHSLAKKYNNEKERIKRLNPITAAGICSVDMILKISALDGIRFNSDFGLGAKYPSGEEYIFACDLMRAGKKIYKSNKICSNHPDTTSSDKTYPNKDAFSTKKKMFKVANGKYLGSILYIAFVVKKLLYK</sequence>
<dbReference type="GO" id="GO:0016740">
    <property type="term" value="F:transferase activity"/>
    <property type="evidence" value="ECO:0007669"/>
    <property type="project" value="UniProtKB-KW"/>
</dbReference>
<dbReference type="Gene3D" id="3.90.550.10">
    <property type="entry name" value="Spore Coat Polysaccharide Biosynthesis Protein SpsA, Chain A"/>
    <property type="match status" value="1"/>
</dbReference>
<dbReference type="CDD" id="cd00761">
    <property type="entry name" value="Glyco_tranf_GTA_type"/>
    <property type="match status" value="1"/>
</dbReference>
<dbReference type="InterPro" id="IPR029044">
    <property type="entry name" value="Nucleotide-diphossugar_trans"/>
</dbReference>
<evidence type="ECO:0000313" key="2">
    <source>
        <dbReference type="EMBL" id="BAQ01253.1"/>
    </source>
</evidence>
<name>A0A0A8J5H6_ECOLX</name>
<dbReference type="Pfam" id="PF00535">
    <property type="entry name" value="Glycos_transf_2"/>
    <property type="match status" value="1"/>
</dbReference>
<dbReference type="InterPro" id="IPR001173">
    <property type="entry name" value="Glyco_trans_2-like"/>
</dbReference>
<accession>A0A0A8J5H6</accession>
<dbReference type="EMBL" id="AB812033">
    <property type="protein sequence ID" value="BAQ01253.1"/>
    <property type="molecule type" value="Genomic_DNA"/>
</dbReference>
<evidence type="ECO:0000259" key="1">
    <source>
        <dbReference type="Pfam" id="PF00535"/>
    </source>
</evidence>
<dbReference type="SUPFAM" id="SSF53448">
    <property type="entry name" value="Nucleotide-diphospho-sugar transferases"/>
    <property type="match status" value="1"/>
</dbReference>
<proteinExistence type="predicted"/>
<dbReference type="PATRIC" id="fig|562.7968.peg.1480"/>
<dbReference type="RefSeq" id="WP_012601601.1">
    <property type="nucleotide sequence ID" value="NZ_CAJGVP010000002.1"/>
</dbReference>
<keyword evidence="2" id="KW-0808">Transferase</keyword>
<protein>
    <submittedName>
        <fullName evidence="2">Putative glycosyltransferase</fullName>
    </submittedName>
</protein>